<dbReference type="AlphaFoldDB" id="A0A5N6HEC8"/>
<dbReference type="Proteomes" id="UP000325434">
    <property type="component" value="Unassembled WGS sequence"/>
</dbReference>
<accession>A0A5N6HEC8</accession>
<proteinExistence type="predicted"/>
<organism evidence="1">
    <name type="scientific">Aspergillus flavus</name>
    <dbReference type="NCBI Taxonomy" id="5059"/>
    <lineage>
        <taxon>Eukaryota</taxon>
        <taxon>Fungi</taxon>
        <taxon>Dikarya</taxon>
        <taxon>Ascomycota</taxon>
        <taxon>Pezizomycotina</taxon>
        <taxon>Eurotiomycetes</taxon>
        <taxon>Eurotiomycetidae</taxon>
        <taxon>Eurotiales</taxon>
        <taxon>Aspergillaceae</taxon>
        <taxon>Aspergillus</taxon>
        <taxon>Aspergillus subgen. Circumdati</taxon>
    </lineage>
</organism>
<sequence>MYVNLRTYSSYMCHPEAPCVHLAVSHAWRDMRGTRLEVLRTVCTEYLPAYFTPIFSTSTFEPFCIACISHCQSPRNPVDAIVLPNDTSLCRSCTVEGLRSFKARHDRPVCRSLFSDNVSYSVSRRSTTNEYRTSRLRCQVDSAPQVTEGQYSPLSAKICSG</sequence>
<reference evidence="1" key="1">
    <citation type="submission" date="2019-04" db="EMBL/GenBank/DDBJ databases">
        <title>Friends and foes A comparative genomics study of 23 Aspergillus species from section Flavi.</title>
        <authorList>
            <consortium name="DOE Joint Genome Institute"/>
            <person name="Kjaerbolling I."/>
            <person name="Vesth T."/>
            <person name="Frisvad J.C."/>
            <person name="Nybo J.L."/>
            <person name="Theobald S."/>
            <person name="Kildgaard S."/>
            <person name="Isbrandt T."/>
            <person name="Kuo A."/>
            <person name="Sato A."/>
            <person name="Lyhne E.K."/>
            <person name="Kogle M.E."/>
            <person name="Wiebenga A."/>
            <person name="Kun R.S."/>
            <person name="Lubbers R.J."/>
            <person name="Makela M.R."/>
            <person name="Barry K."/>
            <person name="Chovatia M."/>
            <person name="Clum A."/>
            <person name="Daum C."/>
            <person name="Haridas S."/>
            <person name="He G."/>
            <person name="LaButti K."/>
            <person name="Lipzen A."/>
            <person name="Mondo S."/>
            <person name="Riley R."/>
            <person name="Salamov A."/>
            <person name="Simmons B.A."/>
            <person name="Magnuson J.K."/>
            <person name="Henrissat B."/>
            <person name="Mortensen U.H."/>
            <person name="Larsen T.O."/>
            <person name="Devries R.P."/>
            <person name="Grigoriev I.V."/>
            <person name="Machida M."/>
            <person name="Baker S.E."/>
            <person name="Andersen M.R."/>
        </authorList>
    </citation>
    <scope>NUCLEOTIDE SEQUENCE [LARGE SCALE GENOMIC DNA]</scope>
    <source>
        <strain evidence="1">CBS 121.62</strain>
    </source>
</reference>
<dbReference type="EMBL" id="ML734556">
    <property type="protein sequence ID" value="KAB8252164.1"/>
    <property type="molecule type" value="Genomic_DNA"/>
</dbReference>
<name>A0A5N6HEC8_ASPFL</name>
<protein>
    <submittedName>
        <fullName evidence="1">Uncharacterized protein</fullName>
    </submittedName>
</protein>
<evidence type="ECO:0000313" key="1">
    <source>
        <dbReference type="EMBL" id="KAB8252164.1"/>
    </source>
</evidence>
<gene>
    <name evidence="1" type="ORF">BDV35DRAFT_252722</name>
</gene>